<dbReference type="Pfam" id="PF00534">
    <property type="entry name" value="Glycos_transf_1"/>
    <property type="match status" value="1"/>
</dbReference>
<name>A0A383EGV3_9ZZZZ</name>
<evidence type="ECO:0000256" key="1">
    <source>
        <dbReference type="ARBA" id="ARBA00022679"/>
    </source>
</evidence>
<dbReference type="PANTHER" id="PTHR46401">
    <property type="entry name" value="GLYCOSYLTRANSFERASE WBBK-RELATED"/>
    <property type="match status" value="1"/>
</dbReference>
<keyword evidence="1" id="KW-0808">Transferase</keyword>
<evidence type="ECO:0000313" key="3">
    <source>
        <dbReference type="EMBL" id="SVE56087.1"/>
    </source>
</evidence>
<feature type="domain" description="Glycosyl transferase family 1" evidence="2">
    <location>
        <begin position="2"/>
        <end position="131"/>
    </location>
</feature>
<dbReference type="SUPFAM" id="SSF53756">
    <property type="entry name" value="UDP-Glycosyltransferase/glycogen phosphorylase"/>
    <property type="match status" value="1"/>
</dbReference>
<dbReference type="AlphaFoldDB" id="A0A383EGV3"/>
<dbReference type="PANTHER" id="PTHR46401:SF2">
    <property type="entry name" value="GLYCOSYLTRANSFERASE WBBK-RELATED"/>
    <property type="match status" value="1"/>
</dbReference>
<gene>
    <name evidence="3" type="ORF">METZ01_LOCUS508941</name>
</gene>
<dbReference type="EMBL" id="UINC01225854">
    <property type="protein sequence ID" value="SVE56087.1"/>
    <property type="molecule type" value="Genomic_DNA"/>
</dbReference>
<sequence>YILKALKTLQEKYNIKIGAIFSGSDKGNRQYIQDSVDELELSDRVVFTGFVSNTEIRYLYRQSFALAMPSYFGPTNLPPLEAFQLGVPVIYGDINGAREQLSDAAILVDLSSYHSLSDAVVTLQNDAVRNEMVGKGFKQLEYINNKRSKAEEEFNKVIKKYNNLSGCWMSRF</sequence>
<feature type="non-terminal residue" evidence="3">
    <location>
        <position position="1"/>
    </location>
</feature>
<reference evidence="3" key="1">
    <citation type="submission" date="2018-05" db="EMBL/GenBank/DDBJ databases">
        <authorList>
            <person name="Lanie J.A."/>
            <person name="Ng W.-L."/>
            <person name="Kazmierczak K.M."/>
            <person name="Andrzejewski T.M."/>
            <person name="Davidsen T.M."/>
            <person name="Wayne K.J."/>
            <person name="Tettelin H."/>
            <person name="Glass J.I."/>
            <person name="Rusch D."/>
            <person name="Podicherti R."/>
            <person name="Tsui H.-C.T."/>
            <person name="Winkler M.E."/>
        </authorList>
    </citation>
    <scope>NUCLEOTIDE SEQUENCE</scope>
</reference>
<dbReference type="Gene3D" id="3.40.50.2000">
    <property type="entry name" value="Glycogen Phosphorylase B"/>
    <property type="match status" value="1"/>
</dbReference>
<evidence type="ECO:0000259" key="2">
    <source>
        <dbReference type="Pfam" id="PF00534"/>
    </source>
</evidence>
<accession>A0A383EGV3</accession>
<proteinExistence type="predicted"/>
<dbReference type="GO" id="GO:0016757">
    <property type="term" value="F:glycosyltransferase activity"/>
    <property type="evidence" value="ECO:0007669"/>
    <property type="project" value="InterPro"/>
</dbReference>
<protein>
    <recommendedName>
        <fullName evidence="2">Glycosyl transferase family 1 domain-containing protein</fullName>
    </recommendedName>
</protein>
<dbReference type="InterPro" id="IPR001296">
    <property type="entry name" value="Glyco_trans_1"/>
</dbReference>
<organism evidence="3">
    <name type="scientific">marine metagenome</name>
    <dbReference type="NCBI Taxonomy" id="408172"/>
    <lineage>
        <taxon>unclassified sequences</taxon>
        <taxon>metagenomes</taxon>
        <taxon>ecological metagenomes</taxon>
    </lineage>
</organism>